<dbReference type="PRINTS" id="PR00092">
    <property type="entry name" value="TYROSINASE"/>
</dbReference>
<dbReference type="InterPro" id="IPR008922">
    <property type="entry name" value="Di-copper_centre_dom_sf"/>
</dbReference>
<feature type="signal peptide" evidence="3">
    <location>
        <begin position="1"/>
        <end position="17"/>
    </location>
</feature>
<dbReference type="OrthoDB" id="6132182at2759"/>
<proteinExistence type="predicted"/>
<evidence type="ECO:0000256" key="1">
    <source>
        <dbReference type="ARBA" id="ARBA00022723"/>
    </source>
</evidence>
<protein>
    <submittedName>
        <fullName evidence="5">Di-copper centre-containing protein</fullName>
    </submittedName>
</protein>
<dbReference type="EMBL" id="KZ613953">
    <property type="protein sequence ID" value="PMD34560.1"/>
    <property type="molecule type" value="Genomic_DNA"/>
</dbReference>
<organism evidence="5 6">
    <name type="scientific">Hyaloscypha variabilis (strain UAMH 11265 / GT02V1 / F)</name>
    <name type="common">Meliniomyces variabilis</name>
    <dbReference type="NCBI Taxonomy" id="1149755"/>
    <lineage>
        <taxon>Eukaryota</taxon>
        <taxon>Fungi</taxon>
        <taxon>Dikarya</taxon>
        <taxon>Ascomycota</taxon>
        <taxon>Pezizomycotina</taxon>
        <taxon>Leotiomycetes</taxon>
        <taxon>Helotiales</taxon>
        <taxon>Hyaloscyphaceae</taxon>
        <taxon>Hyaloscypha</taxon>
        <taxon>Hyaloscypha variabilis</taxon>
    </lineage>
</organism>
<dbReference type="PANTHER" id="PTHR11474">
    <property type="entry name" value="TYROSINASE FAMILY MEMBER"/>
    <property type="match status" value="1"/>
</dbReference>
<evidence type="ECO:0000256" key="2">
    <source>
        <dbReference type="ARBA" id="ARBA00023002"/>
    </source>
</evidence>
<evidence type="ECO:0000259" key="4">
    <source>
        <dbReference type="PROSITE" id="PS00498"/>
    </source>
</evidence>
<feature type="domain" description="Tyrosinase copper-binding" evidence="4">
    <location>
        <begin position="320"/>
        <end position="331"/>
    </location>
</feature>
<evidence type="ECO:0000256" key="3">
    <source>
        <dbReference type="SAM" id="SignalP"/>
    </source>
</evidence>
<dbReference type="GO" id="GO:0046872">
    <property type="term" value="F:metal ion binding"/>
    <property type="evidence" value="ECO:0007669"/>
    <property type="project" value="UniProtKB-KW"/>
</dbReference>
<accession>A0A2J6R7T9</accession>
<dbReference type="Proteomes" id="UP000235786">
    <property type="component" value="Unassembled WGS sequence"/>
</dbReference>
<dbReference type="STRING" id="1149755.A0A2J6R7T9"/>
<keyword evidence="2" id="KW-0560">Oxidoreductase</keyword>
<dbReference type="InterPro" id="IPR050316">
    <property type="entry name" value="Tyrosinase/Hemocyanin"/>
</dbReference>
<evidence type="ECO:0000313" key="5">
    <source>
        <dbReference type="EMBL" id="PMD34560.1"/>
    </source>
</evidence>
<dbReference type="Gene3D" id="1.10.1280.10">
    <property type="entry name" value="Di-copper center containing domain from catechol oxidase"/>
    <property type="match status" value="1"/>
</dbReference>
<keyword evidence="3" id="KW-0732">Signal</keyword>
<dbReference type="InterPro" id="IPR002227">
    <property type="entry name" value="Tyrosinase_Cu-bd"/>
</dbReference>
<name>A0A2J6R7T9_HYAVF</name>
<dbReference type="SUPFAM" id="SSF48056">
    <property type="entry name" value="Di-copper centre-containing domain"/>
    <property type="match status" value="1"/>
</dbReference>
<dbReference type="Pfam" id="PF00264">
    <property type="entry name" value="Tyrosinase"/>
    <property type="match status" value="1"/>
</dbReference>
<dbReference type="PROSITE" id="PS00498">
    <property type="entry name" value="TYROSINASE_2"/>
    <property type="match status" value="1"/>
</dbReference>
<sequence length="389" mass="42861">MIFTALILLSAIVVAAGAGPAEKKFSLNWRTDGPYPLDSVDELQEASLSNFAAYLAKHPSASNCTLENAARRMEWHDFTLAQRQEYTKAVLRLQSKAPIAPKKQFPGSMNRFDDFVATHESQVSELHSTPHLLPAHRLYIWAYEKALRDECGYTGYQPYWNWDRTAADPINSPLFNGDEYSMGGNGLPVKYAGVPTDGFAKPYDIIPSAGGGGCVTKGPFANMTVSLGPFDKTVPNLPNNPRSDGYGHNPRCLKRDVNKYAAAVTTANYSYALITQNPSIDDFQNVLLGTPAKNDWGVHIGGHYTIGGDPGGDFYSSPGDPVFYAHHGMIDRLWWIWQMQDPEKRMSVLPSNPPATDTVDLGFAAKVAKTYDLNNNIGGYDGQFCFIYV</sequence>
<evidence type="ECO:0000313" key="6">
    <source>
        <dbReference type="Proteomes" id="UP000235786"/>
    </source>
</evidence>
<dbReference type="PANTHER" id="PTHR11474:SF125">
    <property type="entry name" value="N-ACETYL-6-HYDROXYTRYPTOPHAN OXIDASE IVOB-RELATED"/>
    <property type="match status" value="1"/>
</dbReference>
<dbReference type="AlphaFoldDB" id="A0A2J6R7T9"/>
<reference evidence="5 6" key="1">
    <citation type="submission" date="2016-04" db="EMBL/GenBank/DDBJ databases">
        <title>A degradative enzymes factory behind the ericoid mycorrhizal symbiosis.</title>
        <authorList>
            <consortium name="DOE Joint Genome Institute"/>
            <person name="Martino E."/>
            <person name="Morin E."/>
            <person name="Grelet G."/>
            <person name="Kuo A."/>
            <person name="Kohler A."/>
            <person name="Daghino S."/>
            <person name="Barry K."/>
            <person name="Choi C."/>
            <person name="Cichocki N."/>
            <person name="Clum A."/>
            <person name="Copeland A."/>
            <person name="Hainaut M."/>
            <person name="Haridas S."/>
            <person name="Labutti K."/>
            <person name="Lindquist E."/>
            <person name="Lipzen A."/>
            <person name="Khouja H.-R."/>
            <person name="Murat C."/>
            <person name="Ohm R."/>
            <person name="Olson A."/>
            <person name="Spatafora J."/>
            <person name="Veneault-Fourrey C."/>
            <person name="Henrissat B."/>
            <person name="Grigoriev I."/>
            <person name="Martin F."/>
            <person name="Perotto S."/>
        </authorList>
    </citation>
    <scope>NUCLEOTIDE SEQUENCE [LARGE SCALE GENOMIC DNA]</scope>
    <source>
        <strain evidence="5 6">F</strain>
    </source>
</reference>
<feature type="chain" id="PRO_5014420447" evidence="3">
    <location>
        <begin position="18"/>
        <end position="389"/>
    </location>
</feature>
<keyword evidence="1" id="KW-0479">Metal-binding</keyword>
<keyword evidence="6" id="KW-1185">Reference proteome</keyword>
<dbReference type="GO" id="GO:0016491">
    <property type="term" value="F:oxidoreductase activity"/>
    <property type="evidence" value="ECO:0007669"/>
    <property type="project" value="UniProtKB-KW"/>
</dbReference>
<gene>
    <name evidence="5" type="ORF">L207DRAFT_588084</name>
</gene>